<dbReference type="SUPFAM" id="SSF53383">
    <property type="entry name" value="PLP-dependent transferases"/>
    <property type="match status" value="1"/>
</dbReference>
<evidence type="ECO:0000313" key="6">
    <source>
        <dbReference type="EMBL" id="MFC5719471.1"/>
    </source>
</evidence>
<dbReference type="Gene3D" id="3.40.640.10">
    <property type="entry name" value="Type I PLP-dependent aspartate aminotransferase-like (Major domain)"/>
    <property type="match status" value="1"/>
</dbReference>
<comment type="similarity">
    <text evidence="2 4">Belongs to the trans-sulfuration enzymes family.</text>
</comment>
<evidence type="ECO:0000313" key="7">
    <source>
        <dbReference type="Proteomes" id="UP001596083"/>
    </source>
</evidence>
<dbReference type="EMBL" id="JBHSPB010000002">
    <property type="protein sequence ID" value="MFC5719471.1"/>
    <property type="molecule type" value="Genomic_DNA"/>
</dbReference>
<sequence>MSVDSTEASGLSSALHAQTRAVHSATPADTTGSHPLSTPIHQSSAFSFDSADALAEAMAGPDGAASYSRRGNPTVRALERALAGLEGGAAALATASGMGAVSAVLLSLLRPGDHVVAQRCLYGGTHSVLADLAERFGIEVDRVSGARAAELAAVLRPRTRLLLVETVANPTCEVADLPALFGLARRHGVLCVVDNSLASPLLCRPIEHGADIVLHSTTKYLAGHSDVIGGAAVFADRELYGSVWRRAVELGSTAAPFAAWLTLRGIQTLPLRMRQHCENAAVLARRLALRPEVEAVRWPWLPGHPSYAVARRLLAGGGGMLSFDLAGGRAAGREFVEGVRLARIALSLGGVETLVTHPASTSHRELDAQALRVAGVGAGTVRMSVGLEHVEDLWRDVEQALEGL</sequence>
<dbReference type="PIRSF" id="PIRSF001434">
    <property type="entry name" value="CGS"/>
    <property type="match status" value="1"/>
</dbReference>
<reference evidence="7" key="1">
    <citation type="journal article" date="2019" name="Int. J. Syst. Evol. Microbiol.">
        <title>The Global Catalogue of Microorganisms (GCM) 10K type strain sequencing project: providing services to taxonomists for standard genome sequencing and annotation.</title>
        <authorList>
            <consortium name="The Broad Institute Genomics Platform"/>
            <consortium name="The Broad Institute Genome Sequencing Center for Infectious Disease"/>
            <person name="Wu L."/>
            <person name="Ma J."/>
        </authorList>
    </citation>
    <scope>NUCLEOTIDE SEQUENCE [LARGE SCALE GENOMIC DNA]</scope>
    <source>
        <strain evidence="7">CGMCC 4.7304</strain>
    </source>
</reference>
<keyword evidence="3 4" id="KW-0663">Pyridoxal phosphate</keyword>
<dbReference type="InterPro" id="IPR000277">
    <property type="entry name" value="Cys/Met-Metab_PyrdxlP-dep_enz"/>
</dbReference>
<dbReference type="RefSeq" id="WP_390314560.1">
    <property type="nucleotide sequence ID" value="NZ_JBHSPB010000002.1"/>
</dbReference>
<dbReference type="InterPro" id="IPR015421">
    <property type="entry name" value="PyrdxlP-dep_Trfase_major"/>
</dbReference>
<keyword evidence="7" id="KW-1185">Reference proteome</keyword>
<dbReference type="InterPro" id="IPR015422">
    <property type="entry name" value="PyrdxlP-dep_Trfase_small"/>
</dbReference>
<dbReference type="InterPro" id="IPR015424">
    <property type="entry name" value="PyrdxlP-dep_Trfase"/>
</dbReference>
<dbReference type="CDD" id="cd00614">
    <property type="entry name" value="CGS_like"/>
    <property type="match status" value="1"/>
</dbReference>
<name>A0ABW0YSJ8_9ACTN</name>
<evidence type="ECO:0000256" key="5">
    <source>
        <dbReference type="SAM" id="MobiDB-lite"/>
    </source>
</evidence>
<dbReference type="PANTHER" id="PTHR11808:SF85">
    <property type="entry name" value="CYSTATHIONINE GAMMA-LYASE-RELATED"/>
    <property type="match status" value="1"/>
</dbReference>
<feature type="region of interest" description="Disordered" evidence="5">
    <location>
        <begin position="1"/>
        <end position="41"/>
    </location>
</feature>
<dbReference type="PROSITE" id="PS00868">
    <property type="entry name" value="CYS_MET_METAB_PP"/>
    <property type="match status" value="1"/>
</dbReference>
<comment type="caution">
    <text evidence="6">The sequence shown here is derived from an EMBL/GenBank/DDBJ whole genome shotgun (WGS) entry which is preliminary data.</text>
</comment>
<evidence type="ECO:0000256" key="1">
    <source>
        <dbReference type="ARBA" id="ARBA00001933"/>
    </source>
</evidence>
<evidence type="ECO:0000256" key="3">
    <source>
        <dbReference type="ARBA" id="ARBA00022898"/>
    </source>
</evidence>
<comment type="cofactor">
    <cofactor evidence="1 4">
        <name>pyridoxal 5'-phosphate</name>
        <dbReference type="ChEBI" id="CHEBI:597326"/>
    </cofactor>
</comment>
<protein>
    <submittedName>
        <fullName evidence="6">Trans-sulfuration enzyme family protein</fullName>
    </submittedName>
</protein>
<evidence type="ECO:0000256" key="2">
    <source>
        <dbReference type="ARBA" id="ARBA00009077"/>
    </source>
</evidence>
<feature type="compositionally biased region" description="Polar residues" evidence="5">
    <location>
        <begin position="27"/>
        <end position="41"/>
    </location>
</feature>
<dbReference type="Proteomes" id="UP001596083">
    <property type="component" value="Unassembled WGS sequence"/>
</dbReference>
<evidence type="ECO:0000256" key="4">
    <source>
        <dbReference type="RuleBase" id="RU362118"/>
    </source>
</evidence>
<organism evidence="6 7">
    <name type="scientific">Streptomyces gamaensis</name>
    <dbReference type="NCBI Taxonomy" id="1763542"/>
    <lineage>
        <taxon>Bacteria</taxon>
        <taxon>Bacillati</taxon>
        <taxon>Actinomycetota</taxon>
        <taxon>Actinomycetes</taxon>
        <taxon>Kitasatosporales</taxon>
        <taxon>Streptomycetaceae</taxon>
        <taxon>Streptomyces</taxon>
    </lineage>
</organism>
<dbReference type="InterPro" id="IPR054542">
    <property type="entry name" value="Cys_met_metab_PP"/>
</dbReference>
<accession>A0ABW0YSJ8</accession>
<dbReference type="PANTHER" id="PTHR11808">
    <property type="entry name" value="TRANS-SULFURATION ENZYME FAMILY MEMBER"/>
    <property type="match status" value="1"/>
</dbReference>
<gene>
    <name evidence="6" type="ORF">ACFP1Z_04630</name>
</gene>
<dbReference type="Gene3D" id="3.90.1150.10">
    <property type="entry name" value="Aspartate Aminotransferase, domain 1"/>
    <property type="match status" value="1"/>
</dbReference>
<proteinExistence type="inferred from homology"/>
<feature type="compositionally biased region" description="Polar residues" evidence="5">
    <location>
        <begin position="1"/>
        <end position="16"/>
    </location>
</feature>
<dbReference type="Pfam" id="PF01053">
    <property type="entry name" value="Cys_Met_Meta_PP"/>
    <property type="match status" value="1"/>
</dbReference>